<evidence type="ECO:0000313" key="3">
    <source>
        <dbReference type="Proteomes" id="UP000184330"/>
    </source>
</evidence>
<dbReference type="AlphaFoldDB" id="A0A1L7WX18"/>
<dbReference type="STRING" id="576137.A0A1L7WX18"/>
<gene>
    <name evidence="2" type="ORF">PAC_07198</name>
</gene>
<organism evidence="2 3">
    <name type="scientific">Phialocephala subalpina</name>
    <dbReference type="NCBI Taxonomy" id="576137"/>
    <lineage>
        <taxon>Eukaryota</taxon>
        <taxon>Fungi</taxon>
        <taxon>Dikarya</taxon>
        <taxon>Ascomycota</taxon>
        <taxon>Pezizomycotina</taxon>
        <taxon>Leotiomycetes</taxon>
        <taxon>Helotiales</taxon>
        <taxon>Mollisiaceae</taxon>
        <taxon>Phialocephala</taxon>
        <taxon>Phialocephala fortinii species complex</taxon>
    </lineage>
</organism>
<reference evidence="2 3" key="1">
    <citation type="submission" date="2016-03" db="EMBL/GenBank/DDBJ databases">
        <authorList>
            <person name="Ploux O."/>
        </authorList>
    </citation>
    <scope>NUCLEOTIDE SEQUENCE [LARGE SCALE GENOMIC DNA]</scope>
    <source>
        <strain evidence="2 3">UAMH 11012</strain>
    </source>
</reference>
<dbReference type="OrthoDB" id="505607at2759"/>
<evidence type="ECO:0000313" key="2">
    <source>
        <dbReference type="EMBL" id="CZR57309.1"/>
    </source>
</evidence>
<dbReference type="InterPro" id="IPR013830">
    <property type="entry name" value="SGNH_hydro"/>
</dbReference>
<protein>
    <recommendedName>
        <fullName evidence="1">SGNH hydrolase-type esterase domain-containing protein</fullName>
    </recommendedName>
</protein>
<dbReference type="Proteomes" id="UP000184330">
    <property type="component" value="Unassembled WGS sequence"/>
</dbReference>
<sequence length="263" mass="29806">MDAFDAVRVLSPLQHKKDTMASNPMPSSHDECQDLSDSDFHALLQANMKFKARSHETHQAVHMPSLTLQLPSIPITTLLIGDSMFERLKTTGLNTRTSKLCSQPDSLAFNAGVGGDKIENVLYRLDHGLLDIFSKQKEELKLGVVMIGTNNFNGKKPLKISDIEKYRLLLQALLRMSNTESKILCCEIFKRKDVKDELVEESNRMLRELIADINAYIGKERIGWIAAPEEIGKERLEDHVHLDEAGYRIWDEILYSRIAPSSE</sequence>
<dbReference type="Pfam" id="PF13472">
    <property type="entry name" value="Lipase_GDSL_2"/>
    <property type="match status" value="1"/>
</dbReference>
<name>A0A1L7WX18_9HELO</name>
<keyword evidence="3" id="KW-1185">Reference proteome</keyword>
<dbReference type="EMBL" id="FJOG01000009">
    <property type="protein sequence ID" value="CZR57309.1"/>
    <property type="molecule type" value="Genomic_DNA"/>
</dbReference>
<feature type="domain" description="SGNH hydrolase-type esterase" evidence="1">
    <location>
        <begin position="80"/>
        <end position="249"/>
    </location>
</feature>
<dbReference type="Gene3D" id="3.40.50.1110">
    <property type="entry name" value="SGNH hydrolase"/>
    <property type="match status" value="1"/>
</dbReference>
<dbReference type="InterPro" id="IPR036514">
    <property type="entry name" value="SGNH_hydro_sf"/>
</dbReference>
<accession>A0A1L7WX18</accession>
<dbReference type="SUPFAM" id="SSF52266">
    <property type="entry name" value="SGNH hydrolase"/>
    <property type="match status" value="1"/>
</dbReference>
<evidence type="ECO:0000259" key="1">
    <source>
        <dbReference type="Pfam" id="PF13472"/>
    </source>
</evidence>
<proteinExistence type="predicted"/>